<gene>
    <name evidence="2" type="ORF">Pth03_51440</name>
</gene>
<evidence type="ECO:0000256" key="1">
    <source>
        <dbReference type="SAM" id="MobiDB-lite"/>
    </source>
</evidence>
<feature type="region of interest" description="Disordered" evidence="1">
    <location>
        <begin position="1"/>
        <end position="21"/>
    </location>
</feature>
<feature type="compositionally biased region" description="Gly residues" evidence="1">
    <location>
        <begin position="1"/>
        <end position="10"/>
    </location>
</feature>
<name>A0A8J3V667_9ACTN</name>
<sequence length="104" mass="11075">MHAGQGLTGRGGRHLDVVPGLSLNPDDVGDLHLDAPEPREVAVADVKDPHRVRVAEHAAGIKPGIRPGEGGPGRLSWRGIMGRDRDDTSWSTMTTYVPRLGEPG</sequence>
<proteinExistence type="predicted"/>
<evidence type="ECO:0000313" key="3">
    <source>
        <dbReference type="Proteomes" id="UP000605992"/>
    </source>
</evidence>
<reference evidence="2" key="1">
    <citation type="submission" date="2021-01" db="EMBL/GenBank/DDBJ databases">
        <title>Whole genome shotgun sequence of Planotetraspora thailandica NBRC 104271.</title>
        <authorList>
            <person name="Komaki H."/>
            <person name="Tamura T."/>
        </authorList>
    </citation>
    <scope>NUCLEOTIDE SEQUENCE</scope>
    <source>
        <strain evidence="2">NBRC 104271</strain>
    </source>
</reference>
<keyword evidence="3" id="KW-1185">Reference proteome</keyword>
<accession>A0A8J3V667</accession>
<dbReference type="Proteomes" id="UP000605992">
    <property type="component" value="Unassembled WGS sequence"/>
</dbReference>
<dbReference type="AlphaFoldDB" id="A0A8J3V667"/>
<protein>
    <submittedName>
        <fullName evidence="2">Uncharacterized protein</fullName>
    </submittedName>
</protein>
<comment type="caution">
    <text evidence="2">The sequence shown here is derived from an EMBL/GenBank/DDBJ whole genome shotgun (WGS) entry which is preliminary data.</text>
</comment>
<evidence type="ECO:0000313" key="2">
    <source>
        <dbReference type="EMBL" id="GII56755.1"/>
    </source>
</evidence>
<dbReference type="EMBL" id="BOOR01000038">
    <property type="protein sequence ID" value="GII56755.1"/>
    <property type="molecule type" value="Genomic_DNA"/>
</dbReference>
<organism evidence="2 3">
    <name type="scientific">Planotetraspora thailandica</name>
    <dbReference type="NCBI Taxonomy" id="487172"/>
    <lineage>
        <taxon>Bacteria</taxon>
        <taxon>Bacillati</taxon>
        <taxon>Actinomycetota</taxon>
        <taxon>Actinomycetes</taxon>
        <taxon>Streptosporangiales</taxon>
        <taxon>Streptosporangiaceae</taxon>
        <taxon>Planotetraspora</taxon>
    </lineage>
</organism>